<dbReference type="PANTHER" id="PTHR38478">
    <property type="entry name" value="PEPTIDASE M1A AND M12B"/>
    <property type="match status" value="1"/>
</dbReference>
<dbReference type="Gene3D" id="3.40.390.10">
    <property type="entry name" value="Collagenase (Catalytic Domain)"/>
    <property type="match status" value="1"/>
</dbReference>
<dbReference type="RefSeq" id="WP_090971537.1">
    <property type="nucleotide sequence ID" value="NZ_FOLL01000002.1"/>
</dbReference>
<accession>A0A1I1F7G0</accession>
<dbReference type="EMBL" id="FOLL01000002">
    <property type="protein sequence ID" value="SFB95257.1"/>
    <property type="molecule type" value="Genomic_DNA"/>
</dbReference>
<dbReference type="InterPro" id="IPR033413">
    <property type="entry name" value="DUF5117"/>
</dbReference>
<reference evidence="4 5" key="1">
    <citation type="submission" date="2016-10" db="EMBL/GenBank/DDBJ databases">
        <authorList>
            <person name="de Groot N.N."/>
        </authorList>
    </citation>
    <scope>NUCLEOTIDE SEQUENCE [LARGE SCALE GENOMIC DNA]</scope>
    <source>
        <strain evidence="4 5">DSM 22900</strain>
    </source>
</reference>
<name>A0A1I1F7G0_9SPHI</name>
<sequence length="901" mass="100540">MKYVLTFIAAGSLFLAVPAFGFGGIVYSLQDTSSKQQPDTAKVAPPDSTKKAEADSVKKKKADEPSISDKVKSSTKIDGLFTLYRDTATASLQLYLTKDQLDKDFIYQSFSMGGPTALYLNQNMIRDTWLFSIRKKNDRIEFLRKNTSFYYDPNNPVSKAANADVAEAIFHSEKIAAHDSSGYLIPVDGLFISNKLDAVKPVIPPGVPPTAVFNLGNLNTGKSGYDTVRSFPGNTDVVVSLAYENPAPLNGGGRDITDARYVTIKMQHSFLEVPQNSYRPRRDDPRVGYFGAQVDDLTSVSPTPYRDFISRWHLEKKNPNAKISEPVEPIVFWIENTTPLEYRPIIKEAGEKWNEAFEAAGFRNAIVMKEMPDDADWDPADIAYNVIRWKSSSSPSYGAIGPSFFNPLTGQILGADITVEWKSGAGTPVMDDLFNGGTGTPAAAPWENPAEAIAPQEVYLHHSQVNRMALCNLSNELSMQFQTGLAVVETLDADMGEARKAETVREMHKQFLYYLIMHEMGHTLGLNHNMRASQMLSPDQLHDTKLTRKVGLQGSVMDYPAINVSRDRKKQGDYYTTKAGPYDIWAIEYGYTPFSPEEEEKGLNRILSRSTEPQLAFGNDADDMRSPGKAIDPRVNVNDHSNDMMAYGEERFLLVNDMMPKLKDRFSKPDQSYQELLQRYGQLNRQRADMANAISRYIGGVYVDRSFVGQKTDSKPYTPVPLETQKKAMDLLGKYIYAPDAFEVDYPLFPYLQPQRRGFNFFNGTEDYKPQNTFRSLQVNTLSHILHPTTLSRINNSSLYGNEYPVAEVMQDLTGYIFDADLNGSVNLVRQNLQTDYVAALSGILEAKTGYDYASKAAALAALTDVKTKLTGASSGSDIQTTAHRRNLLFLIEKALSVNKS</sequence>
<keyword evidence="5" id="KW-1185">Reference proteome</keyword>
<dbReference type="Pfam" id="PF17148">
    <property type="entry name" value="DUF5117"/>
    <property type="match status" value="1"/>
</dbReference>
<dbReference type="AlphaFoldDB" id="A0A1I1F7G0"/>
<dbReference type="STRING" id="623281.SAMN05421747_102291"/>
<evidence type="ECO:0000256" key="1">
    <source>
        <dbReference type="SAM" id="MobiDB-lite"/>
    </source>
</evidence>
<dbReference type="SUPFAM" id="SSF55486">
    <property type="entry name" value="Metalloproteases ('zincins'), catalytic domain"/>
    <property type="match status" value="1"/>
</dbReference>
<dbReference type="InterPro" id="IPR024079">
    <property type="entry name" value="MetalloPept_cat_dom_sf"/>
</dbReference>
<feature type="domain" description="EcxA zinc-binding" evidence="2">
    <location>
        <begin position="503"/>
        <end position="821"/>
    </location>
</feature>
<dbReference type="OrthoDB" id="9776599at2"/>
<dbReference type="CDD" id="cd04276">
    <property type="entry name" value="ZnMc_MMP_like_2"/>
    <property type="match status" value="1"/>
</dbReference>
<evidence type="ECO:0000313" key="5">
    <source>
        <dbReference type="Proteomes" id="UP000199577"/>
    </source>
</evidence>
<evidence type="ECO:0000259" key="3">
    <source>
        <dbReference type="Pfam" id="PF17148"/>
    </source>
</evidence>
<feature type="region of interest" description="Disordered" evidence="1">
    <location>
        <begin position="34"/>
        <end position="65"/>
    </location>
</feature>
<gene>
    <name evidence="4" type="ORF">SAMN05421747_102291</name>
</gene>
<dbReference type="PANTHER" id="PTHR38478:SF1">
    <property type="entry name" value="ZINC DEPENDENT METALLOPROTEASE DOMAIN LIPOPROTEIN"/>
    <property type="match status" value="1"/>
</dbReference>
<feature type="domain" description="DUF5117" evidence="3">
    <location>
        <begin position="134"/>
        <end position="317"/>
    </location>
</feature>
<dbReference type="Proteomes" id="UP000199577">
    <property type="component" value="Unassembled WGS sequence"/>
</dbReference>
<feature type="region of interest" description="Disordered" evidence="1">
    <location>
        <begin position="616"/>
        <end position="637"/>
    </location>
</feature>
<feature type="compositionally biased region" description="Basic and acidic residues" evidence="1">
    <location>
        <begin position="48"/>
        <end position="65"/>
    </location>
</feature>
<evidence type="ECO:0000259" key="2">
    <source>
        <dbReference type="Pfam" id="PF16313"/>
    </source>
</evidence>
<proteinExistence type="predicted"/>
<dbReference type="InterPro" id="IPR032534">
    <property type="entry name" value="EcxA_zinc-bd"/>
</dbReference>
<dbReference type="InterPro" id="IPR034032">
    <property type="entry name" value="Zn_MMP-like_bac"/>
</dbReference>
<evidence type="ECO:0000313" key="4">
    <source>
        <dbReference type="EMBL" id="SFB95257.1"/>
    </source>
</evidence>
<evidence type="ECO:0008006" key="6">
    <source>
        <dbReference type="Google" id="ProtNLM"/>
    </source>
</evidence>
<dbReference type="GO" id="GO:0008237">
    <property type="term" value="F:metallopeptidase activity"/>
    <property type="evidence" value="ECO:0007669"/>
    <property type="project" value="InterPro"/>
</dbReference>
<protein>
    <recommendedName>
        <fullName evidence="6">DUF5117 domain-containing protein</fullName>
    </recommendedName>
</protein>
<dbReference type="Pfam" id="PF16313">
    <property type="entry name" value="DUF4953"/>
    <property type="match status" value="1"/>
</dbReference>
<organism evidence="4 5">
    <name type="scientific">Parapedobacter composti</name>
    <dbReference type="NCBI Taxonomy" id="623281"/>
    <lineage>
        <taxon>Bacteria</taxon>
        <taxon>Pseudomonadati</taxon>
        <taxon>Bacteroidota</taxon>
        <taxon>Sphingobacteriia</taxon>
        <taxon>Sphingobacteriales</taxon>
        <taxon>Sphingobacteriaceae</taxon>
        <taxon>Parapedobacter</taxon>
    </lineage>
</organism>